<evidence type="ECO:0000313" key="2">
    <source>
        <dbReference type="Proteomes" id="UP000324021"/>
    </source>
</evidence>
<gene>
    <name evidence="1" type="ORF">SAMN05192552_10406</name>
</gene>
<protein>
    <submittedName>
        <fullName evidence="1">Uncharacterized protein</fullName>
    </submittedName>
</protein>
<accession>A0A1G6WTD0</accession>
<organism evidence="1 2">
    <name type="scientific">Natrinema hispanicum</name>
    <dbReference type="NCBI Taxonomy" id="392421"/>
    <lineage>
        <taxon>Archaea</taxon>
        <taxon>Methanobacteriati</taxon>
        <taxon>Methanobacteriota</taxon>
        <taxon>Stenosarchaea group</taxon>
        <taxon>Halobacteria</taxon>
        <taxon>Halobacteriales</taxon>
        <taxon>Natrialbaceae</taxon>
        <taxon>Natrinema</taxon>
    </lineage>
</organism>
<dbReference type="Proteomes" id="UP000324021">
    <property type="component" value="Unassembled WGS sequence"/>
</dbReference>
<dbReference type="AlphaFoldDB" id="A0A1G6WTD0"/>
<proteinExistence type="predicted"/>
<sequence length="122" mass="14136">MSATTTSHETISDGQQDDIVLEQSGSYYGYLGEDGEGYHHHVDEATNTVYVTPDRAERFLPENAGVYWFRVCGELDHTEKLEQDEDRDRWVAYVDSVRGWTDRPVHLDVKKIFAEMHEGDRR</sequence>
<reference evidence="1 2" key="1">
    <citation type="submission" date="2016-10" db="EMBL/GenBank/DDBJ databases">
        <authorList>
            <person name="Varghese N."/>
            <person name="Submissions S."/>
        </authorList>
    </citation>
    <scope>NUCLEOTIDE SEQUENCE [LARGE SCALE GENOMIC DNA]</scope>
    <source>
        <strain evidence="1 2">CDM_1</strain>
    </source>
</reference>
<name>A0A1G6WTD0_9EURY</name>
<evidence type="ECO:0000313" key="1">
    <source>
        <dbReference type="EMBL" id="SDD69064.1"/>
    </source>
</evidence>
<dbReference type="EMBL" id="FMZP01000040">
    <property type="protein sequence ID" value="SDD69064.1"/>
    <property type="molecule type" value="Genomic_DNA"/>
</dbReference>
<dbReference type="RefSeq" id="WP_149782558.1">
    <property type="nucleotide sequence ID" value="NZ_FMZP01000040.1"/>
</dbReference>